<accession>A0A132B9V5</accession>
<feature type="compositionally biased region" description="Polar residues" evidence="1">
    <location>
        <begin position="107"/>
        <end position="116"/>
    </location>
</feature>
<dbReference type="Proteomes" id="UP000070700">
    <property type="component" value="Unassembled WGS sequence"/>
</dbReference>
<evidence type="ECO:0000256" key="1">
    <source>
        <dbReference type="SAM" id="MobiDB-lite"/>
    </source>
</evidence>
<feature type="region of interest" description="Disordered" evidence="1">
    <location>
        <begin position="217"/>
        <end position="249"/>
    </location>
</feature>
<dbReference type="GeneID" id="28831336"/>
<dbReference type="EMBL" id="KQ947433">
    <property type="protein sequence ID" value="KUJ09161.1"/>
    <property type="molecule type" value="Genomic_DNA"/>
</dbReference>
<organism evidence="2 3">
    <name type="scientific">Mollisia scopiformis</name>
    <name type="common">Conifer needle endophyte fungus</name>
    <name type="synonym">Phialocephala scopiformis</name>
    <dbReference type="NCBI Taxonomy" id="149040"/>
    <lineage>
        <taxon>Eukaryota</taxon>
        <taxon>Fungi</taxon>
        <taxon>Dikarya</taxon>
        <taxon>Ascomycota</taxon>
        <taxon>Pezizomycotina</taxon>
        <taxon>Leotiomycetes</taxon>
        <taxon>Helotiales</taxon>
        <taxon>Mollisiaceae</taxon>
        <taxon>Mollisia</taxon>
    </lineage>
</organism>
<feature type="compositionally biased region" description="Basic and acidic residues" evidence="1">
    <location>
        <begin position="120"/>
        <end position="130"/>
    </location>
</feature>
<dbReference type="InParanoid" id="A0A132B9V5"/>
<feature type="compositionally biased region" description="Polar residues" evidence="1">
    <location>
        <begin position="147"/>
        <end position="159"/>
    </location>
</feature>
<evidence type="ECO:0000313" key="2">
    <source>
        <dbReference type="EMBL" id="KUJ09161.1"/>
    </source>
</evidence>
<feature type="region of interest" description="Disordered" evidence="1">
    <location>
        <begin position="96"/>
        <end position="171"/>
    </location>
</feature>
<gene>
    <name evidence="2" type="ORF">LY89DRAFT_763815</name>
</gene>
<proteinExistence type="predicted"/>
<reference evidence="2 3" key="1">
    <citation type="submission" date="2015-10" db="EMBL/GenBank/DDBJ databases">
        <title>Full genome of DAOMC 229536 Phialocephala scopiformis, a fungal endophyte of spruce producing the potent anti-insectan compound rugulosin.</title>
        <authorList>
            <consortium name="DOE Joint Genome Institute"/>
            <person name="Walker A.K."/>
            <person name="Frasz S.L."/>
            <person name="Seifert K.A."/>
            <person name="Miller J.D."/>
            <person name="Mondo S.J."/>
            <person name="Labutti K."/>
            <person name="Lipzen A."/>
            <person name="Dockter R."/>
            <person name="Kennedy M."/>
            <person name="Grigoriev I.V."/>
            <person name="Spatafora J.W."/>
        </authorList>
    </citation>
    <scope>NUCLEOTIDE SEQUENCE [LARGE SCALE GENOMIC DNA]</scope>
    <source>
        <strain evidence="2 3">CBS 120377</strain>
    </source>
</reference>
<dbReference type="OrthoDB" id="3581633at2759"/>
<keyword evidence="3" id="KW-1185">Reference proteome</keyword>
<dbReference type="RefSeq" id="XP_018063516.1">
    <property type="nucleotide sequence ID" value="XM_018221610.1"/>
</dbReference>
<evidence type="ECO:0000313" key="3">
    <source>
        <dbReference type="Proteomes" id="UP000070700"/>
    </source>
</evidence>
<protein>
    <submittedName>
        <fullName evidence="2">Uncharacterized protein</fullName>
    </submittedName>
</protein>
<dbReference type="KEGG" id="psco:LY89DRAFT_763815"/>
<sequence length="249" mass="27756">MADNSLMMADMIGKLMDMQQQLAHKQSSSRDLQQKINNLHLVVDNICRSFQKIGDLPTLRVDADDQTAVILAPTEKAHRSFLGSFFLKRAKHNPLPWMKHDSDQQQEEISQPTKQQAPKHKSESRVEKAKSMSNAKGMFAPRAPLSEKSTNAPATSQLFSKGPKSEAKNLHQRKFRSLARVGSSLLQDLQNLAAEKPAPTEDSFKFPTLAYRPRPALSNALFEPPGSSKTSYGKLAISDNFDAKENKGR</sequence>
<dbReference type="AlphaFoldDB" id="A0A132B9V5"/>
<name>A0A132B9V5_MOLSC</name>